<keyword evidence="2" id="KW-1185">Reference proteome</keyword>
<evidence type="ECO:0000313" key="1">
    <source>
        <dbReference type="EMBL" id="MBK3516709.1"/>
    </source>
</evidence>
<evidence type="ECO:0000313" key="2">
    <source>
        <dbReference type="Proteomes" id="UP000605676"/>
    </source>
</evidence>
<comment type="caution">
    <text evidence="1">The sequence shown here is derived from an EMBL/GenBank/DDBJ whole genome shotgun (WGS) entry which is preliminary data.</text>
</comment>
<dbReference type="EMBL" id="JAENRR010000008">
    <property type="protein sequence ID" value="MBK3516709.1"/>
    <property type="molecule type" value="Genomic_DNA"/>
</dbReference>
<proteinExistence type="predicted"/>
<protein>
    <recommendedName>
        <fullName evidence="3">Cell division protein ZapA</fullName>
    </recommendedName>
</protein>
<sequence length="94" mass="11134">MEKTIKINGKTYRIKETLRAILDYENNQKKQTVDSLSDQIKMLFYVLKNANRKKTDEFDKFTIGYEAFLDALDEDMELFTSLTNQEEKQAVKKK</sequence>
<reference evidence="1 2" key="1">
    <citation type="submission" date="2021-01" db="EMBL/GenBank/DDBJ databases">
        <title>Carboxyliciviraga sp.nov., isolated from coastal sediments.</title>
        <authorList>
            <person name="Lu D."/>
            <person name="Zhang T."/>
        </authorList>
    </citation>
    <scope>NUCLEOTIDE SEQUENCE [LARGE SCALE GENOMIC DNA]</scope>
    <source>
        <strain evidence="1 2">N1Y132</strain>
    </source>
</reference>
<organism evidence="1 2">
    <name type="scientific">Carboxylicivirga marina</name>
    <dbReference type="NCBI Taxonomy" id="2800988"/>
    <lineage>
        <taxon>Bacteria</taxon>
        <taxon>Pseudomonadati</taxon>
        <taxon>Bacteroidota</taxon>
        <taxon>Bacteroidia</taxon>
        <taxon>Marinilabiliales</taxon>
        <taxon>Marinilabiliaceae</taxon>
        <taxon>Carboxylicivirga</taxon>
    </lineage>
</organism>
<evidence type="ECO:0008006" key="3">
    <source>
        <dbReference type="Google" id="ProtNLM"/>
    </source>
</evidence>
<gene>
    <name evidence="1" type="ORF">JIV24_05090</name>
</gene>
<name>A0ABS1HHN0_9BACT</name>
<accession>A0ABS1HHN0</accession>
<dbReference type="RefSeq" id="WP_200463940.1">
    <property type="nucleotide sequence ID" value="NZ_JAENRR010000008.1"/>
</dbReference>
<dbReference type="Proteomes" id="UP000605676">
    <property type="component" value="Unassembled WGS sequence"/>
</dbReference>